<dbReference type="PROSITE" id="PS00688">
    <property type="entry name" value="SIGMA54_INTERACT_3"/>
    <property type="match status" value="1"/>
</dbReference>
<dbReference type="InterPro" id="IPR058031">
    <property type="entry name" value="AAA_lid_NorR"/>
</dbReference>
<dbReference type="Proteomes" id="UP000504724">
    <property type="component" value="Chromosome"/>
</dbReference>
<dbReference type="PROSITE" id="PS50045">
    <property type="entry name" value="SIGMA54_INTERACT_4"/>
    <property type="match status" value="1"/>
</dbReference>
<dbReference type="SMART" id="SM00382">
    <property type="entry name" value="AAA"/>
    <property type="match status" value="1"/>
</dbReference>
<dbReference type="InterPro" id="IPR013767">
    <property type="entry name" value="PAS_fold"/>
</dbReference>
<evidence type="ECO:0000259" key="7">
    <source>
        <dbReference type="PROSITE" id="PS50045"/>
    </source>
</evidence>
<dbReference type="InterPro" id="IPR025944">
    <property type="entry name" value="Sigma_54_int_dom_CS"/>
</dbReference>
<evidence type="ECO:0000256" key="1">
    <source>
        <dbReference type="ARBA" id="ARBA00022741"/>
    </source>
</evidence>
<evidence type="ECO:0000256" key="5">
    <source>
        <dbReference type="ARBA" id="ARBA00023163"/>
    </source>
</evidence>
<dbReference type="SUPFAM" id="SSF52540">
    <property type="entry name" value="P-loop containing nucleoside triphosphate hydrolases"/>
    <property type="match status" value="1"/>
</dbReference>
<dbReference type="GO" id="GO:0006355">
    <property type="term" value="P:regulation of DNA-templated transcription"/>
    <property type="evidence" value="ECO:0007669"/>
    <property type="project" value="InterPro"/>
</dbReference>
<feature type="domain" description="PAS" evidence="8">
    <location>
        <begin position="154"/>
        <end position="199"/>
    </location>
</feature>
<dbReference type="RefSeq" id="WP_173286725.1">
    <property type="nucleotide sequence ID" value="NZ_CP054020.1"/>
</dbReference>
<name>A0A7D4NQ55_9GAMM</name>
<dbReference type="InterPro" id="IPR000700">
    <property type="entry name" value="PAS-assoc_C"/>
</dbReference>
<keyword evidence="1" id="KW-0547">Nucleotide-binding</keyword>
<dbReference type="PROSITE" id="PS00675">
    <property type="entry name" value="SIGMA54_INTERACT_1"/>
    <property type="match status" value="1"/>
</dbReference>
<dbReference type="Pfam" id="PF13188">
    <property type="entry name" value="PAS_8"/>
    <property type="match status" value="1"/>
</dbReference>
<dbReference type="EMBL" id="CP054020">
    <property type="protein sequence ID" value="QKI90173.1"/>
    <property type="molecule type" value="Genomic_DNA"/>
</dbReference>
<dbReference type="Pfam" id="PF25601">
    <property type="entry name" value="AAA_lid_14"/>
    <property type="match status" value="1"/>
</dbReference>
<dbReference type="PROSITE" id="PS50112">
    <property type="entry name" value="PAS"/>
    <property type="match status" value="1"/>
</dbReference>
<dbReference type="CDD" id="cd00130">
    <property type="entry name" value="PAS"/>
    <property type="match status" value="1"/>
</dbReference>
<dbReference type="GO" id="GO:0003677">
    <property type="term" value="F:DNA binding"/>
    <property type="evidence" value="ECO:0007669"/>
    <property type="project" value="UniProtKB-KW"/>
</dbReference>
<accession>A0A7D4NQ55</accession>
<keyword evidence="5" id="KW-0804">Transcription</keyword>
<dbReference type="InterPro" id="IPR027417">
    <property type="entry name" value="P-loop_NTPase"/>
</dbReference>
<dbReference type="SUPFAM" id="SSF46689">
    <property type="entry name" value="Homeodomain-like"/>
    <property type="match status" value="1"/>
</dbReference>
<dbReference type="Gene3D" id="3.40.50.300">
    <property type="entry name" value="P-loop containing nucleotide triphosphate hydrolases"/>
    <property type="match status" value="1"/>
</dbReference>
<keyword evidence="2" id="KW-0067">ATP-binding</keyword>
<proteinExistence type="predicted"/>
<dbReference type="InterPro" id="IPR002078">
    <property type="entry name" value="Sigma_54_int"/>
</dbReference>
<evidence type="ECO:0000256" key="2">
    <source>
        <dbReference type="ARBA" id="ARBA00022840"/>
    </source>
</evidence>
<dbReference type="InterPro" id="IPR003593">
    <property type="entry name" value="AAA+_ATPase"/>
</dbReference>
<feature type="coiled-coil region" evidence="6">
    <location>
        <begin position="268"/>
        <end position="302"/>
    </location>
</feature>
<feature type="domain" description="PAC" evidence="9">
    <location>
        <begin position="225"/>
        <end position="277"/>
    </location>
</feature>
<evidence type="ECO:0000256" key="3">
    <source>
        <dbReference type="ARBA" id="ARBA00023015"/>
    </source>
</evidence>
<dbReference type="KEGG" id="txa:HQN79_11595"/>
<dbReference type="InterPro" id="IPR009057">
    <property type="entry name" value="Homeodomain-like_sf"/>
</dbReference>
<dbReference type="CDD" id="cd00009">
    <property type="entry name" value="AAA"/>
    <property type="match status" value="1"/>
</dbReference>
<evidence type="ECO:0000259" key="9">
    <source>
        <dbReference type="PROSITE" id="PS50113"/>
    </source>
</evidence>
<dbReference type="Pfam" id="PF00989">
    <property type="entry name" value="PAS"/>
    <property type="match status" value="1"/>
</dbReference>
<gene>
    <name evidence="10" type="ORF">HQN79_11595</name>
</gene>
<keyword evidence="3" id="KW-0805">Transcription regulation</keyword>
<protein>
    <submittedName>
        <fullName evidence="10">Sigma 54-interacting transcriptional regulator</fullName>
    </submittedName>
</protein>
<evidence type="ECO:0000259" key="8">
    <source>
        <dbReference type="PROSITE" id="PS50112"/>
    </source>
</evidence>
<sequence>MRNSLELLLFEQSPDALILIDPEDNEVQLINAQARNLLAFEARQGASRSISADRIFSGCWPEFIVFSQEVLHKKTAWSGDLSIRTEKGDEQELLVAASLIEGRERNILLRLLSKQALQNQNRFLTVNELHRKGLQEWKTVERFFEEFELTNSLILNAVGEGVYGVDINGNATFLNPVAEEILGWKADELIGKNMHRMIHHSHHDGSHYHVESCHIYSAFQDGRTKQVQNEYFWNKQGKAFPVEYVSTPIMDEGQVVGAVIVFRDVSERKRAEARIGQMLKEMEELKRRLELENAYLQEAYKEVYHFNEIVGTSEAVQKIVEQIRLVSPTDANVLITGESGTGKELIARAIHENSLRKNRPLIRVNCASIPKDLFESEFFGHAKGAFTGAVGDRVGRFELADGGTIFLDEIGEIPYELQSKLLRVLQEQQFERLGDSRTRKVNVRIIAATNRNLLEEVKRKAFREDLYFRLNVFPIESPPLRQRGDDIPVLAQHFLKLACEKYAKVGLQLKVKHIYQLQAYHWPGNIRELIHVIERAVILAHDGQLVFNLDFSPVTQVSDGDGVSDQTQGVLTYNELRSRERENLIQALEQSGGKIFGKGGAGELLQINPTTLNSKLKKFNIDKYGFKAS</sequence>
<dbReference type="AlphaFoldDB" id="A0A7D4NQ55"/>
<evidence type="ECO:0000313" key="10">
    <source>
        <dbReference type="EMBL" id="QKI90173.1"/>
    </source>
</evidence>
<dbReference type="InterPro" id="IPR025943">
    <property type="entry name" value="Sigma_54_int_dom_ATP-bd_2"/>
</dbReference>
<dbReference type="SMART" id="SM00091">
    <property type="entry name" value="PAS"/>
    <property type="match status" value="2"/>
</dbReference>
<feature type="domain" description="Sigma-54 factor interaction" evidence="7">
    <location>
        <begin position="309"/>
        <end position="538"/>
    </location>
</feature>
<dbReference type="Gene3D" id="1.10.10.60">
    <property type="entry name" value="Homeodomain-like"/>
    <property type="match status" value="1"/>
</dbReference>
<dbReference type="Gene3D" id="1.10.8.60">
    <property type="match status" value="1"/>
</dbReference>
<dbReference type="PANTHER" id="PTHR32071:SF117">
    <property type="entry name" value="PTS-DEPENDENT DIHYDROXYACETONE KINASE OPERON REGULATORY PROTEIN-RELATED"/>
    <property type="match status" value="1"/>
</dbReference>
<dbReference type="PANTHER" id="PTHR32071">
    <property type="entry name" value="TRANSCRIPTIONAL REGULATORY PROTEIN"/>
    <property type="match status" value="1"/>
</dbReference>
<keyword evidence="4" id="KW-0238">DNA-binding</keyword>
<dbReference type="InterPro" id="IPR025662">
    <property type="entry name" value="Sigma_54_int_dom_ATP-bd_1"/>
</dbReference>
<dbReference type="InterPro" id="IPR000014">
    <property type="entry name" value="PAS"/>
</dbReference>
<evidence type="ECO:0000256" key="4">
    <source>
        <dbReference type="ARBA" id="ARBA00023125"/>
    </source>
</evidence>
<dbReference type="InterPro" id="IPR035965">
    <property type="entry name" value="PAS-like_dom_sf"/>
</dbReference>
<dbReference type="NCBIfam" id="TIGR00229">
    <property type="entry name" value="sensory_box"/>
    <property type="match status" value="1"/>
</dbReference>
<keyword evidence="6" id="KW-0175">Coiled coil</keyword>
<organism evidence="10 11">
    <name type="scientific">Thiomicrorhabdus xiamenensis</name>
    <dbReference type="NCBI Taxonomy" id="2739063"/>
    <lineage>
        <taxon>Bacteria</taxon>
        <taxon>Pseudomonadati</taxon>
        <taxon>Pseudomonadota</taxon>
        <taxon>Gammaproteobacteria</taxon>
        <taxon>Thiotrichales</taxon>
        <taxon>Piscirickettsiaceae</taxon>
        <taxon>Thiomicrorhabdus</taxon>
    </lineage>
</organism>
<dbReference type="Gene3D" id="3.30.450.20">
    <property type="entry name" value="PAS domain"/>
    <property type="match status" value="2"/>
</dbReference>
<dbReference type="PROSITE" id="PS50113">
    <property type="entry name" value="PAC"/>
    <property type="match status" value="1"/>
</dbReference>
<evidence type="ECO:0000256" key="6">
    <source>
        <dbReference type="SAM" id="Coils"/>
    </source>
</evidence>
<reference evidence="10 11" key="1">
    <citation type="submission" date="2020-05" db="EMBL/GenBank/DDBJ databases">
        <title>Thiomicrorhabdus sediminis sp.nov. and Thiomicrorhabdus xiamenensis sp.nov., novel sulfur-oxidizing bacteria isolated from coastal sediment.</title>
        <authorList>
            <person name="Liu X."/>
        </authorList>
    </citation>
    <scope>NUCLEOTIDE SEQUENCE [LARGE SCALE GENOMIC DNA]</scope>
    <source>
        <strain evidence="10 11">G2</strain>
    </source>
</reference>
<evidence type="ECO:0000313" key="11">
    <source>
        <dbReference type="Proteomes" id="UP000504724"/>
    </source>
</evidence>
<dbReference type="PROSITE" id="PS00676">
    <property type="entry name" value="SIGMA54_INTERACT_2"/>
    <property type="match status" value="1"/>
</dbReference>
<dbReference type="FunFam" id="3.40.50.300:FF:000006">
    <property type="entry name" value="DNA-binding transcriptional regulator NtrC"/>
    <property type="match status" value="1"/>
</dbReference>
<dbReference type="Pfam" id="PF00158">
    <property type="entry name" value="Sigma54_activat"/>
    <property type="match status" value="1"/>
</dbReference>
<keyword evidence="11" id="KW-1185">Reference proteome</keyword>
<dbReference type="SUPFAM" id="SSF55785">
    <property type="entry name" value="PYP-like sensor domain (PAS domain)"/>
    <property type="match status" value="2"/>
</dbReference>
<dbReference type="GO" id="GO:0005524">
    <property type="term" value="F:ATP binding"/>
    <property type="evidence" value="ECO:0007669"/>
    <property type="project" value="UniProtKB-KW"/>
</dbReference>